<dbReference type="RefSeq" id="WP_063232404.1">
    <property type="nucleotide sequence ID" value="NZ_BCVO01000002.1"/>
</dbReference>
<protein>
    <submittedName>
        <fullName evidence="6">IclR family transcriptional regulator</fullName>
    </submittedName>
</protein>
<dbReference type="EMBL" id="CP017704">
    <property type="protein sequence ID" value="ASS93793.1"/>
    <property type="molecule type" value="Genomic_DNA"/>
</dbReference>
<evidence type="ECO:0000256" key="3">
    <source>
        <dbReference type="ARBA" id="ARBA00023163"/>
    </source>
</evidence>
<evidence type="ECO:0000256" key="1">
    <source>
        <dbReference type="ARBA" id="ARBA00023015"/>
    </source>
</evidence>
<dbReference type="AlphaFoldDB" id="A0A223EF13"/>
<accession>A0A223EF13</accession>
<dbReference type="InterPro" id="IPR050707">
    <property type="entry name" value="HTH_MetabolicPath_Reg"/>
</dbReference>
<dbReference type="Proteomes" id="UP000214618">
    <property type="component" value="Chromosome"/>
</dbReference>
<dbReference type="Pfam" id="PF01614">
    <property type="entry name" value="IclR_C"/>
    <property type="match status" value="1"/>
</dbReference>
<dbReference type="SUPFAM" id="SSF55781">
    <property type="entry name" value="GAF domain-like"/>
    <property type="match status" value="1"/>
</dbReference>
<dbReference type="InterPro" id="IPR029016">
    <property type="entry name" value="GAF-like_dom_sf"/>
</dbReference>
<evidence type="ECO:0000256" key="2">
    <source>
        <dbReference type="ARBA" id="ARBA00023125"/>
    </source>
</evidence>
<evidence type="ECO:0000313" key="7">
    <source>
        <dbReference type="Proteomes" id="UP000214618"/>
    </source>
</evidence>
<dbReference type="GeneID" id="56472536"/>
<dbReference type="InterPro" id="IPR005471">
    <property type="entry name" value="Tscrpt_reg_IclR_N"/>
</dbReference>
<dbReference type="GO" id="GO:0045892">
    <property type="term" value="P:negative regulation of DNA-templated transcription"/>
    <property type="evidence" value="ECO:0007669"/>
    <property type="project" value="TreeGrafter"/>
</dbReference>
<reference evidence="6 7" key="1">
    <citation type="submission" date="2016-10" db="EMBL/GenBank/DDBJ databases">
        <title>The whole genome sequencing and assembly of Bacillus simplex DSM 1321 strain.</title>
        <authorList>
            <person name="Park M.-K."/>
            <person name="Lee Y.-J."/>
            <person name="Yi H."/>
            <person name="Bahn Y.-S."/>
            <person name="Kim J.F."/>
            <person name="Lee D.-W."/>
        </authorList>
    </citation>
    <scope>NUCLEOTIDE SEQUENCE [LARGE SCALE GENOMIC DNA]</scope>
    <source>
        <strain evidence="6 7">DSM 1321</strain>
    </source>
</reference>
<dbReference type="PANTHER" id="PTHR30136:SF35">
    <property type="entry name" value="HTH-TYPE TRANSCRIPTIONAL REGULATOR RV1719"/>
    <property type="match status" value="1"/>
</dbReference>
<name>A0A223EF13_9BACI</name>
<dbReference type="PROSITE" id="PS51078">
    <property type="entry name" value="ICLR_ED"/>
    <property type="match status" value="1"/>
</dbReference>
<dbReference type="PROSITE" id="PS51077">
    <property type="entry name" value="HTH_ICLR"/>
    <property type="match status" value="1"/>
</dbReference>
<gene>
    <name evidence="6" type="ORF">BS1321_07295</name>
</gene>
<dbReference type="Gene3D" id="1.10.10.10">
    <property type="entry name" value="Winged helix-like DNA-binding domain superfamily/Winged helix DNA-binding domain"/>
    <property type="match status" value="1"/>
</dbReference>
<dbReference type="OrthoDB" id="9791752at2"/>
<evidence type="ECO:0000259" key="4">
    <source>
        <dbReference type="PROSITE" id="PS51077"/>
    </source>
</evidence>
<dbReference type="PANTHER" id="PTHR30136">
    <property type="entry name" value="HELIX-TURN-HELIX TRANSCRIPTIONAL REGULATOR, ICLR FAMILY"/>
    <property type="match status" value="1"/>
</dbReference>
<feature type="domain" description="IclR-ED" evidence="5">
    <location>
        <begin position="65"/>
        <end position="251"/>
    </location>
</feature>
<sequence length="253" mass="28015">MSVKSAERVLRVFELLSQDQHGLTIKEISESLSFPQSSTSGLIRTLLNEGYLSLDSYNKYKLGPKLIQIGSAAMDSLDISSQGLPYLKKLMEDVQETVFMAVLSENELVYVAKIDNNRSIRTTAQPGSQKPLYCTGLGKAFLAFLPQQQRTTILDSLELRPITEHTITDKKRLEQQLTMFNELGYSIDDEENEDGLFCLAAPIYGTNHTIQAAISVAGPKERMIKQKDFIVGKLITTAKDVATSIGNAGNSQF</sequence>
<dbReference type="InterPro" id="IPR036388">
    <property type="entry name" value="WH-like_DNA-bd_sf"/>
</dbReference>
<keyword evidence="1" id="KW-0805">Transcription regulation</keyword>
<dbReference type="GO" id="GO:0003700">
    <property type="term" value="F:DNA-binding transcription factor activity"/>
    <property type="evidence" value="ECO:0007669"/>
    <property type="project" value="TreeGrafter"/>
</dbReference>
<keyword evidence="3" id="KW-0804">Transcription</keyword>
<proteinExistence type="predicted"/>
<dbReference type="GO" id="GO:0003677">
    <property type="term" value="F:DNA binding"/>
    <property type="evidence" value="ECO:0007669"/>
    <property type="project" value="UniProtKB-KW"/>
</dbReference>
<dbReference type="SUPFAM" id="SSF46785">
    <property type="entry name" value="Winged helix' DNA-binding domain"/>
    <property type="match status" value="1"/>
</dbReference>
<dbReference type="SMART" id="SM00346">
    <property type="entry name" value="HTH_ICLR"/>
    <property type="match status" value="1"/>
</dbReference>
<dbReference type="Gene3D" id="3.30.450.40">
    <property type="match status" value="1"/>
</dbReference>
<feature type="domain" description="HTH iclR-type" evidence="4">
    <location>
        <begin position="3"/>
        <end position="64"/>
    </location>
</feature>
<organism evidence="6 7">
    <name type="scientific">Peribacillus simplex NBRC 15720 = DSM 1321</name>
    <dbReference type="NCBI Taxonomy" id="1349754"/>
    <lineage>
        <taxon>Bacteria</taxon>
        <taxon>Bacillati</taxon>
        <taxon>Bacillota</taxon>
        <taxon>Bacilli</taxon>
        <taxon>Bacillales</taxon>
        <taxon>Bacillaceae</taxon>
        <taxon>Peribacillus</taxon>
    </lineage>
</organism>
<evidence type="ECO:0000259" key="5">
    <source>
        <dbReference type="PROSITE" id="PS51078"/>
    </source>
</evidence>
<evidence type="ECO:0000313" key="6">
    <source>
        <dbReference type="EMBL" id="ASS93793.1"/>
    </source>
</evidence>
<dbReference type="InterPro" id="IPR014757">
    <property type="entry name" value="Tscrpt_reg_IclR_C"/>
</dbReference>
<keyword evidence="2" id="KW-0238">DNA-binding</keyword>
<dbReference type="InterPro" id="IPR036390">
    <property type="entry name" value="WH_DNA-bd_sf"/>
</dbReference>
<dbReference type="Pfam" id="PF09339">
    <property type="entry name" value="HTH_IclR"/>
    <property type="match status" value="1"/>
</dbReference>